<dbReference type="CDD" id="cd05238">
    <property type="entry name" value="Gne_like_SDR_e"/>
    <property type="match status" value="1"/>
</dbReference>
<reference evidence="4 5" key="1">
    <citation type="submission" date="2024-03" db="EMBL/GenBank/DDBJ databases">
        <title>Genome-scale model development and genomic sequencing of the oleaginous clade Lipomyces.</title>
        <authorList>
            <consortium name="Lawrence Berkeley National Laboratory"/>
            <person name="Czajka J.J."/>
            <person name="Han Y."/>
            <person name="Kim J."/>
            <person name="Mondo S.J."/>
            <person name="Hofstad B.A."/>
            <person name="Robles A."/>
            <person name="Haridas S."/>
            <person name="Riley R."/>
            <person name="LaButti K."/>
            <person name="Pangilinan J."/>
            <person name="Andreopoulos W."/>
            <person name="Lipzen A."/>
            <person name="Yan J."/>
            <person name="Wang M."/>
            <person name="Ng V."/>
            <person name="Grigoriev I.V."/>
            <person name="Spatafora J.W."/>
            <person name="Magnuson J.K."/>
            <person name="Baker S.E."/>
            <person name="Pomraning K.R."/>
        </authorList>
    </citation>
    <scope>NUCLEOTIDE SEQUENCE [LARGE SCALE GENOMIC DNA]</scope>
    <source>
        <strain evidence="4 5">Phaff 52-87</strain>
    </source>
</reference>
<dbReference type="Gene3D" id="3.90.25.10">
    <property type="entry name" value="UDP-galactose 4-epimerase, domain 1"/>
    <property type="match status" value="1"/>
</dbReference>
<proteinExistence type="predicted"/>
<dbReference type="Gene3D" id="3.40.50.720">
    <property type="entry name" value="NAD(P)-binding Rossmann-like Domain"/>
    <property type="match status" value="1"/>
</dbReference>
<accession>A0ABR1F0Q1</accession>
<protein>
    <submittedName>
        <fullName evidence="4">Nucleoside-diphosphate-sugar epimerase</fullName>
    </submittedName>
</protein>
<name>A0ABR1F0Q1_9ASCO</name>
<sequence>MKVLITGAAGFIGQLLAKELLADPEHELVLVDIVEPPVPAGCKYPGNAKTIKTDLTKSASTIITPDIDAVYVFHGIMSAGAEANFELGMSANIDATRALFEAIRLSGKPTPIRVLYASSQAVYGMPTPDIVTEAVVPTPESSYGAQKLICEALINDYTRRGFFDGFAFRFPTISVRPGKPTAAASSFLSGMIREPLNGLPCEIPIENRKFAHWICSPRTLVANLIYALTMPSDAAPKHIRVVNLPGIGVTVQEMIDALEAIGGKEAVALLSEKDVPELREILYSWPPNFDNKRAYDMGFKPDQPFVDTVKDYYENFVKK</sequence>
<feature type="domain" description="NAD-dependent epimerase/dehydratase" evidence="3">
    <location>
        <begin position="3"/>
        <end position="203"/>
    </location>
</feature>
<evidence type="ECO:0000313" key="5">
    <source>
        <dbReference type="Proteomes" id="UP001498771"/>
    </source>
</evidence>
<evidence type="ECO:0000259" key="3">
    <source>
        <dbReference type="Pfam" id="PF01370"/>
    </source>
</evidence>
<keyword evidence="1" id="KW-0521">NADP</keyword>
<keyword evidence="5" id="KW-1185">Reference proteome</keyword>
<comment type="caution">
    <text evidence="4">The sequence shown here is derived from an EMBL/GenBank/DDBJ whole genome shotgun (WGS) entry which is preliminary data.</text>
</comment>
<dbReference type="PANTHER" id="PTHR43103">
    <property type="entry name" value="NUCLEOSIDE-DIPHOSPHATE-SUGAR EPIMERASE"/>
    <property type="match status" value="1"/>
</dbReference>
<dbReference type="EMBL" id="JBBJBU010000012">
    <property type="protein sequence ID" value="KAK7203425.1"/>
    <property type="molecule type" value="Genomic_DNA"/>
</dbReference>
<dbReference type="GeneID" id="90036719"/>
<dbReference type="PANTHER" id="PTHR43103:SF3">
    <property type="entry name" value="ADP-L-GLYCERO-D-MANNO-HEPTOSE-6-EPIMERASE"/>
    <property type="match status" value="1"/>
</dbReference>
<dbReference type="InterPro" id="IPR036291">
    <property type="entry name" value="NAD(P)-bd_dom_sf"/>
</dbReference>
<gene>
    <name evidence="4" type="ORF">BZA70DRAFT_269285</name>
</gene>
<dbReference type="RefSeq" id="XP_064766458.1">
    <property type="nucleotide sequence ID" value="XM_064911207.1"/>
</dbReference>
<organism evidence="4 5">
    <name type="scientific">Myxozyma melibiosi</name>
    <dbReference type="NCBI Taxonomy" id="54550"/>
    <lineage>
        <taxon>Eukaryota</taxon>
        <taxon>Fungi</taxon>
        <taxon>Dikarya</taxon>
        <taxon>Ascomycota</taxon>
        <taxon>Saccharomycotina</taxon>
        <taxon>Lipomycetes</taxon>
        <taxon>Lipomycetales</taxon>
        <taxon>Lipomycetaceae</taxon>
        <taxon>Myxozyma</taxon>
    </lineage>
</organism>
<dbReference type="InterPro" id="IPR001509">
    <property type="entry name" value="Epimerase_deHydtase"/>
</dbReference>
<evidence type="ECO:0000313" key="4">
    <source>
        <dbReference type="EMBL" id="KAK7203425.1"/>
    </source>
</evidence>
<dbReference type="SUPFAM" id="SSF51735">
    <property type="entry name" value="NAD(P)-binding Rossmann-fold domains"/>
    <property type="match status" value="1"/>
</dbReference>
<keyword evidence="2" id="KW-0119">Carbohydrate metabolism</keyword>
<dbReference type="Pfam" id="PF01370">
    <property type="entry name" value="Epimerase"/>
    <property type="match status" value="1"/>
</dbReference>
<evidence type="ECO:0000256" key="1">
    <source>
        <dbReference type="ARBA" id="ARBA00022857"/>
    </source>
</evidence>
<dbReference type="Proteomes" id="UP001498771">
    <property type="component" value="Unassembled WGS sequence"/>
</dbReference>
<evidence type="ECO:0000256" key="2">
    <source>
        <dbReference type="ARBA" id="ARBA00023277"/>
    </source>
</evidence>